<dbReference type="PANTHER" id="PTHR47939:SF9">
    <property type="entry name" value="(WILD MALAYSIAN BANANA) HYPOTHETICAL PROTEIN"/>
    <property type="match status" value="1"/>
</dbReference>
<evidence type="ECO:0000256" key="1">
    <source>
        <dbReference type="ARBA" id="ARBA00007626"/>
    </source>
</evidence>
<dbReference type="Pfam" id="PF01535">
    <property type="entry name" value="PPR"/>
    <property type="match status" value="1"/>
</dbReference>
<dbReference type="Pfam" id="PF13041">
    <property type="entry name" value="PPR_2"/>
    <property type="match status" value="2"/>
</dbReference>
<protein>
    <recommendedName>
        <fullName evidence="6">Pentatricopeptide repeat-containing protein</fullName>
    </recommendedName>
</protein>
<dbReference type="AlphaFoldDB" id="A0AAV0JDV2"/>
<dbReference type="NCBIfam" id="TIGR00756">
    <property type="entry name" value="PPR"/>
    <property type="match status" value="3"/>
</dbReference>
<feature type="repeat" description="PPR" evidence="3">
    <location>
        <begin position="252"/>
        <end position="286"/>
    </location>
</feature>
<dbReference type="InterPro" id="IPR050667">
    <property type="entry name" value="PPR-containing_protein"/>
</dbReference>
<dbReference type="EMBL" id="CAMGYJ010000004">
    <property type="protein sequence ID" value="CAI0407160.1"/>
    <property type="molecule type" value="Genomic_DNA"/>
</dbReference>
<accession>A0AAV0JDV2</accession>
<reference evidence="4" key="1">
    <citation type="submission" date="2022-08" db="EMBL/GenBank/DDBJ databases">
        <authorList>
            <person name="Gutierrez-Valencia J."/>
        </authorList>
    </citation>
    <scope>NUCLEOTIDE SEQUENCE</scope>
</reference>
<evidence type="ECO:0000256" key="3">
    <source>
        <dbReference type="PROSITE-ProRule" id="PRU00708"/>
    </source>
</evidence>
<dbReference type="Proteomes" id="UP001154282">
    <property type="component" value="Unassembled WGS sequence"/>
</dbReference>
<evidence type="ECO:0000313" key="5">
    <source>
        <dbReference type="Proteomes" id="UP001154282"/>
    </source>
</evidence>
<feature type="repeat" description="PPR" evidence="3">
    <location>
        <begin position="181"/>
        <end position="215"/>
    </location>
</feature>
<comment type="caution">
    <text evidence="4">The sequence shown here is derived from an EMBL/GenBank/DDBJ whole genome shotgun (WGS) entry which is preliminary data.</text>
</comment>
<feature type="repeat" description="PPR" evidence="3">
    <location>
        <begin position="287"/>
        <end position="321"/>
    </location>
</feature>
<evidence type="ECO:0008006" key="6">
    <source>
        <dbReference type="Google" id="ProtNLM"/>
    </source>
</evidence>
<organism evidence="4 5">
    <name type="scientific">Linum tenue</name>
    <dbReference type="NCBI Taxonomy" id="586396"/>
    <lineage>
        <taxon>Eukaryota</taxon>
        <taxon>Viridiplantae</taxon>
        <taxon>Streptophyta</taxon>
        <taxon>Embryophyta</taxon>
        <taxon>Tracheophyta</taxon>
        <taxon>Spermatophyta</taxon>
        <taxon>Magnoliopsida</taxon>
        <taxon>eudicotyledons</taxon>
        <taxon>Gunneridae</taxon>
        <taxon>Pentapetalae</taxon>
        <taxon>rosids</taxon>
        <taxon>fabids</taxon>
        <taxon>Malpighiales</taxon>
        <taxon>Linaceae</taxon>
        <taxon>Linum</taxon>
    </lineage>
</organism>
<evidence type="ECO:0000313" key="4">
    <source>
        <dbReference type="EMBL" id="CAI0407160.1"/>
    </source>
</evidence>
<comment type="similarity">
    <text evidence="1">Belongs to the PPR family. P subfamily.</text>
</comment>
<dbReference type="PANTHER" id="PTHR47939">
    <property type="entry name" value="MEMBRANE-ASSOCIATED SALT-INDUCIBLE PROTEIN-LIKE"/>
    <property type="match status" value="1"/>
</dbReference>
<dbReference type="FunFam" id="1.25.40.10:FF:002250">
    <property type="entry name" value="Pentatricopeptide repeat-containing protein, mitochondrial"/>
    <property type="match status" value="1"/>
</dbReference>
<name>A0AAV0JDV2_9ROSI</name>
<proteinExistence type="inferred from homology"/>
<dbReference type="Gene3D" id="1.25.40.10">
    <property type="entry name" value="Tetratricopeptide repeat domain"/>
    <property type="match status" value="2"/>
</dbReference>
<dbReference type="SUPFAM" id="SSF81901">
    <property type="entry name" value="HCP-like"/>
    <property type="match status" value="1"/>
</dbReference>
<sequence>MAFFSRLRLQSLTAAHRGRCNFSTILSPDSKTPLSAKDKTRAALSLLKSEQNPEKILEICRAASLTPDLHLDRIAFSVAVTKLSESNQFSYVKQLLDEHRRDRPDLRTEKFAAQAIVLFGQANMVDDAIATFKKHHEDAGSESGSVKTLNALLFACAIVKNYAEVKRIFVDFPAIYSISPNLDTYNTVIKSFTESGSSSSVYSLLGEMKKNRIKPNATTFSHLLAGFYKEEKFEEVGKVLDMMKTEYSISPGTATYNVRIQSLCKLKRAREAMALLDKMLKEGPKPNATTFAELIHGFCIAGDLEEAKKLFKSMVGRGHQPTIECYFTLIYYLCVGKDFDAAFAICKESMEKKWVPNFSTMKLLVNGLAGEGRVEEAKELVGQVKEKFSKNAHIWDEVLAGLPQ</sequence>
<dbReference type="InterPro" id="IPR011990">
    <property type="entry name" value="TPR-like_helical_dom_sf"/>
</dbReference>
<dbReference type="PROSITE" id="PS51375">
    <property type="entry name" value="PPR"/>
    <property type="match status" value="3"/>
</dbReference>
<keyword evidence="5" id="KW-1185">Reference proteome</keyword>
<gene>
    <name evidence="4" type="ORF">LITE_LOCUS13474</name>
</gene>
<keyword evidence="2" id="KW-0677">Repeat</keyword>
<evidence type="ECO:0000256" key="2">
    <source>
        <dbReference type="ARBA" id="ARBA00022737"/>
    </source>
</evidence>
<dbReference type="InterPro" id="IPR002885">
    <property type="entry name" value="PPR_rpt"/>
</dbReference>